<name>A0A832MM81_UNCEI</name>
<dbReference type="Gene3D" id="3.40.630.30">
    <property type="match status" value="1"/>
</dbReference>
<reference evidence="3" key="1">
    <citation type="journal article" date="2020" name="mSystems">
        <title>Genome- and Community-Level Interaction Insights into Carbon Utilization and Element Cycling Functions of Hydrothermarchaeota in Hydrothermal Sediment.</title>
        <authorList>
            <person name="Zhou Z."/>
            <person name="Liu Y."/>
            <person name="Xu W."/>
            <person name="Pan J."/>
            <person name="Luo Z.H."/>
            <person name="Li M."/>
        </authorList>
    </citation>
    <scope>NUCLEOTIDE SEQUENCE [LARGE SCALE GENOMIC DNA]</scope>
    <source>
        <strain evidence="3">SpSt-381</strain>
    </source>
</reference>
<dbReference type="EMBL" id="DSQF01000008">
    <property type="protein sequence ID" value="HGZ42638.1"/>
    <property type="molecule type" value="Genomic_DNA"/>
</dbReference>
<dbReference type="PROSITE" id="PS51186">
    <property type="entry name" value="GNAT"/>
    <property type="match status" value="1"/>
</dbReference>
<dbReference type="InterPro" id="IPR016181">
    <property type="entry name" value="Acyl_CoA_acyltransferase"/>
</dbReference>
<organism evidence="3">
    <name type="scientific">Eiseniibacteriota bacterium</name>
    <dbReference type="NCBI Taxonomy" id="2212470"/>
    <lineage>
        <taxon>Bacteria</taxon>
        <taxon>Candidatus Eiseniibacteriota</taxon>
    </lineage>
</organism>
<dbReference type="SUPFAM" id="SSF55729">
    <property type="entry name" value="Acyl-CoA N-acyltransferases (Nat)"/>
    <property type="match status" value="1"/>
</dbReference>
<protein>
    <submittedName>
        <fullName evidence="3">GNAT family N-acetyltransferase</fullName>
    </submittedName>
</protein>
<sequence length="204" mass="21943">MYWRLPARTWATRTRDGGAANRRRFRKLVDAGAAPGLIAYVDGEPAGWCALAPRADYVRLARSRVLAPVDDDPVWSVPCFFVARTHRGKGLSVALLRAAAREAARRGARALEGYPVAPRGGRAPDVFVYTGLPAAFEAAGFREVARRSPTRPIYRRTLRPRRAAGRAPAAAGATRETRARHGPTSAAHGARAAAARRAAGRRGG</sequence>
<keyword evidence="3" id="KW-0808">Transferase</keyword>
<evidence type="ECO:0000256" key="1">
    <source>
        <dbReference type="SAM" id="MobiDB-lite"/>
    </source>
</evidence>
<gene>
    <name evidence="3" type="ORF">ENR23_04290</name>
</gene>
<feature type="region of interest" description="Disordered" evidence="1">
    <location>
        <begin position="158"/>
        <end position="204"/>
    </location>
</feature>
<evidence type="ECO:0000313" key="3">
    <source>
        <dbReference type="EMBL" id="HGZ42638.1"/>
    </source>
</evidence>
<proteinExistence type="predicted"/>
<feature type="compositionally biased region" description="Low complexity" evidence="1">
    <location>
        <begin position="165"/>
        <end position="174"/>
    </location>
</feature>
<dbReference type="Pfam" id="PF00583">
    <property type="entry name" value="Acetyltransf_1"/>
    <property type="match status" value="1"/>
</dbReference>
<accession>A0A832MM81</accession>
<feature type="compositionally biased region" description="Low complexity" evidence="1">
    <location>
        <begin position="186"/>
        <end position="197"/>
    </location>
</feature>
<feature type="domain" description="N-acetyltransferase" evidence="2">
    <location>
        <begin position="1"/>
        <end position="159"/>
    </location>
</feature>
<dbReference type="InterPro" id="IPR000182">
    <property type="entry name" value="GNAT_dom"/>
</dbReference>
<comment type="caution">
    <text evidence="3">The sequence shown here is derived from an EMBL/GenBank/DDBJ whole genome shotgun (WGS) entry which is preliminary data.</text>
</comment>
<dbReference type="AlphaFoldDB" id="A0A832MM81"/>
<dbReference type="GO" id="GO:0016747">
    <property type="term" value="F:acyltransferase activity, transferring groups other than amino-acyl groups"/>
    <property type="evidence" value="ECO:0007669"/>
    <property type="project" value="InterPro"/>
</dbReference>
<evidence type="ECO:0000259" key="2">
    <source>
        <dbReference type="PROSITE" id="PS51186"/>
    </source>
</evidence>